<dbReference type="EMBL" id="CP035806">
    <property type="protein sequence ID" value="QBE47746.1"/>
    <property type="molecule type" value="Genomic_DNA"/>
</dbReference>
<reference evidence="4 5" key="1">
    <citation type="submission" date="2019-02" db="EMBL/GenBank/DDBJ databases">
        <authorList>
            <person name="Sun L."/>
            <person name="Pan D."/>
            <person name="Wu X."/>
        </authorList>
    </citation>
    <scope>NUCLEOTIDE SEQUENCE [LARGE SCALE GENOMIC DNA]</scope>
    <source>
        <strain evidence="4 5">JW-1</strain>
    </source>
</reference>
<evidence type="ECO:0000256" key="2">
    <source>
        <dbReference type="SAM" id="MobiDB-lite"/>
    </source>
</evidence>
<keyword evidence="5" id="KW-1185">Reference proteome</keyword>
<dbReference type="KEGG" id="ltr:EVS81_01955"/>
<dbReference type="SUPFAM" id="SSF56672">
    <property type="entry name" value="DNA/RNA polymerases"/>
    <property type="match status" value="1"/>
</dbReference>
<evidence type="ECO:0000313" key="4">
    <source>
        <dbReference type="EMBL" id="QBE47746.1"/>
    </source>
</evidence>
<dbReference type="OrthoDB" id="5244088at2"/>
<gene>
    <name evidence="4" type="ORF">EVS81_01955</name>
</gene>
<accession>A0A4P6KBS6</accession>
<dbReference type="GO" id="GO:0006281">
    <property type="term" value="P:DNA repair"/>
    <property type="evidence" value="ECO:0007669"/>
    <property type="project" value="InterPro"/>
</dbReference>
<evidence type="ECO:0000256" key="1">
    <source>
        <dbReference type="ARBA" id="ARBA00022763"/>
    </source>
</evidence>
<dbReference type="PANTHER" id="PTHR35369:SF2">
    <property type="entry name" value="BLR3025 PROTEIN"/>
    <property type="match status" value="1"/>
</dbReference>
<protein>
    <submittedName>
        <fullName evidence="4">DNA polymerase Y family protein</fullName>
    </submittedName>
</protein>
<dbReference type="PANTHER" id="PTHR35369">
    <property type="entry name" value="BLR3025 PROTEIN-RELATED"/>
    <property type="match status" value="1"/>
</dbReference>
<dbReference type="Pfam" id="PF00817">
    <property type="entry name" value="IMS"/>
    <property type="match status" value="1"/>
</dbReference>
<dbReference type="RefSeq" id="WP_130108899.1">
    <property type="nucleotide sequence ID" value="NZ_CP035806.1"/>
</dbReference>
<evidence type="ECO:0000313" key="5">
    <source>
        <dbReference type="Proteomes" id="UP000289260"/>
    </source>
</evidence>
<dbReference type="InterPro" id="IPR001126">
    <property type="entry name" value="UmuC"/>
</dbReference>
<dbReference type="AlphaFoldDB" id="A0A4P6KBS6"/>
<dbReference type="Proteomes" id="UP000289260">
    <property type="component" value="Chromosome"/>
</dbReference>
<evidence type="ECO:0000259" key="3">
    <source>
        <dbReference type="PROSITE" id="PS50173"/>
    </source>
</evidence>
<dbReference type="PROSITE" id="PS50173">
    <property type="entry name" value="UMUC"/>
    <property type="match status" value="1"/>
</dbReference>
<sequence length="547" mass="59030">MNSVEPSPPERIIVFWVPDWPVHAHLRDREETKAPAPTPAPAMALISQHRVRACSAAARAEGVRIGLRENEAQARCPALEIHPHFAEVDERRFAAVLASLENLVPGVEPLRPGLCALRARGPARYYGDEERAAAAILELAADLDLPDARVGIADGRFAAEQAARASSTDPGVEAPRRGVRIVPLGTSRAFLSALPVGRAAEPGFADLLQGLGIRTLGALAALPEDAVRQRFGAPGVSAHRRASAVGPRHGSEVLPRSAVRDHTVECALEPPLESAEQLAFACMALAERLISGLVDDGLVCTALRVELTDDADVRHERVWAHPHRFTAADAVNRVRWQAAAISSASAANGSGRSGQEAAGIAHVRLVPAHTDRAAAHEPGLWNTEPDERVHHHLSRVQSRLGHTGVGTAELLGGRLLAQRQRLTPWGTGRAAERGSHASAAGPWPGAVPGPAPSLVFPEPLRAELVDTEGRPVGIDDEDLLTAAPARLRVAHTAFDARVSDWSLPWAIREHWWRGEQPRFRLQLQLADGDAWLLLHEDRRWLAEGRYD</sequence>
<feature type="region of interest" description="Disordered" evidence="2">
    <location>
        <begin position="424"/>
        <end position="452"/>
    </location>
</feature>
<dbReference type="CDD" id="cd03468">
    <property type="entry name" value="PolY_like"/>
    <property type="match status" value="1"/>
</dbReference>
<proteinExistence type="predicted"/>
<dbReference type="InterPro" id="IPR050356">
    <property type="entry name" value="SulA_CellDiv_inhibitor"/>
</dbReference>
<feature type="domain" description="UmuC" evidence="3">
    <location>
        <begin position="27"/>
        <end position="203"/>
    </location>
</feature>
<dbReference type="InterPro" id="IPR043502">
    <property type="entry name" value="DNA/RNA_pol_sf"/>
</dbReference>
<keyword evidence="1" id="KW-0227">DNA damage</keyword>
<organism evidence="4 5">
    <name type="scientific">Leucobacter triazinivorans</name>
    <dbReference type="NCBI Taxonomy" id="1784719"/>
    <lineage>
        <taxon>Bacteria</taxon>
        <taxon>Bacillati</taxon>
        <taxon>Actinomycetota</taxon>
        <taxon>Actinomycetes</taxon>
        <taxon>Micrococcales</taxon>
        <taxon>Microbacteriaceae</taxon>
        <taxon>Leucobacter</taxon>
    </lineage>
</organism>
<name>A0A4P6KBS6_9MICO</name>